<gene>
    <name evidence="3" type="ORF">A2Z61_01630</name>
</gene>
<dbReference type="Pfam" id="PF18895">
    <property type="entry name" value="T4SS_pilin"/>
    <property type="match status" value="1"/>
</dbReference>
<reference evidence="3 4" key="1">
    <citation type="journal article" date="2016" name="Nat. Commun.">
        <title>Thousands of microbial genomes shed light on interconnected biogeochemical processes in an aquifer system.</title>
        <authorList>
            <person name="Anantharaman K."/>
            <person name="Brown C.T."/>
            <person name="Hug L.A."/>
            <person name="Sharon I."/>
            <person name="Castelle C.J."/>
            <person name="Probst A.J."/>
            <person name="Thomas B.C."/>
            <person name="Singh A."/>
            <person name="Wilkins M.J."/>
            <person name="Karaoz U."/>
            <person name="Brodie E.L."/>
            <person name="Williams K.H."/>
            <person name="Hubbard S.S."/>
            <person name="Banfield J.F."/>
        </authorList>
    </citation>
    <scope>NUCLEOTIDE SEQUENCE [LARGE SCALE GENOMIC DNA]</scope>
</reference>
<accession>A0A1F5EFI2</accession>
<proteinExistence type="predicted"/>
<dbReference type="InterPro" id="IPR043993">
    <property type="entry name" value="T4SS_pilin"/>
</dbReference>
<feature type="transmembrane region" description="Helical" evidence="2">
    <location>
        <begin position="79"/>
        <end position="100"/>
    </location>
</feature>
<evidence type="ECO:0000313" key="3">
    <source>
        <dbReference type="EMBL" id="OGD66143.1"/>
    </source>
</evidence>
<protein>
    <submittedName>
        <fullName evidence="3">Uncharacterized protein</fullName>
    </submittedName>
</protein>
<dbReference type="EMBL" id="MFAC01000037">
    <property type="protein sequence ID" value="OGD66143.1"/>
    <property type="molecule type" value="Genomic_DNA"/>
</dbReference>
<keyword evidence="2" id="KW-0812">Transmembrane</keyword>
<dbReference type="Proteomes" id="UP000186029">
    <property type="component" value="Unassembled WGS sequence"/>
</dbReference>
<keyword evidence="2" id="KW-1133">Transmembrane helix</keyword>
<comment type="caution">
    <text evidence="3">The sequence shown here is derived from an EMBL/GenBank/DDBJ whole genome shotgun (WGS) entry which is preliminary data.</text>
</comment>
<feature type="region of interest" description="Disordered" evidence="1">
    <location>
        <begin position="114"/>
        <end position="140"/>
    </location>
</feature>
<keyword evidence="2" id="KW-0472">Membrane</keyword>
<name>A0A1F5EFI2_9BACT</name>
<feature type="transmembrane region" description="Helical" evidence="2">
    <location>
        <begin position="35"/>
        <end position="58"/>
    </location>
</feature>
<evidence type="ECO:0000256" key="1">
    <source>
        <dbReference type="SAM" id="MobiDB-lite"/>
    </source>
</evidence>
<evidence type="ECO:0000256" key="2">
    <source>
        <dbReference type="SAM" id="Phobius"/>
    </source>
</evidence>
<dbReference type="AlphaFoldDB" id="A0A1F5EFI2"/>
<dbReference type="STRING" id="1797580.A2Z61_01630"/>
<organism evidence="3 4">
    <name type="scientific">Candidatus Campbellbacteria bacterium RIFCSPLOWO2_02_35_12</name>
    <dbReference type="NCBI Taxonomy" id="1797580"/>
    <lineage>
        <taxon>Bacteria</taxon>
        <taxon>Candidatus Campbelliibacteriota</taxon>
    </lineage>
</organism>
<sequence>MRKYFFKINLIFFCVLFIIPFIVFAAPKNITDIINLLIGIIKQAGILVVALALLFFFWGLSKFILQAGSDEGRKEGRNIMLWGIIALFIMISVWGIVAVLDNTFFGGSSGNTNIPSSSKQKLKIDRDPFDPLPDQKSINI</sequence>
<evidence type="ECO:0000313" key="4">
    <source>
        <dbReference type="Proteomes" id="UP000186029"/>
    </source>
</evidence>